<dbReference type="Proteomes" id="UP000009168">
    <property type="component" value="Unassembled WGS sequence"/>
</dbReference>
<organism evidence="1 2">
    <name type="scientific">Tetrahymena thermophila (strain SB210)</name>
    <dbReference type="NCBI Taxonomy" id="312017"/>
    <lineage>
        <taxon>Eukaryota</taxon>
        <taxon>Sar</taxon>
        <taxon>Alveolata</taxon>
        <taxon>Ciliophora</taxon>
        <taxon>Intramacronucleata</taxon>
        <taxon>Oligohymenophorea</taxon>
        <taxon>Hymenostomatida</taxon>
        <taxon>Tetrahymenina</taxon>
        <taxon>Tetrahymenidae</taxon>
        <taxon>Tetrahymena</taxon>
    </lineage>
</organism>
<keyword evidence="2" id="KW-1185">Reference proteome</keyword>
<reference evidence="2" key="1">
    <citation type="journal article" date="2006" name="PLoS Biol.">
        <title>Macronuclear genome sequence of the ciliate Tetrahymena thermophila, a model eukaryote.</title>
        <authorList>
            <person name="Eisen J.A."/>
            <person name="Coyne R.S."/>
            <person name="Wu M."/>
            <person name="Wu D."/>
            <person name="Thiagarajan M."/>
            <person name="Wortman J.R."/>
            <person name="Badger J.H."/>
            <person name="Ren Q."/>
            <person name="Amedeo P."/>
            <person name="Jones K.M."/>
            <person name="Tallon L.J."/>
            <person name="Delcher A.L."/>
            <person name="Salzberg S.L."/>
            <person name="Silva J.C."/>
            <person name="Haas B.J."/>
            <person name="Majoros W.H."/>
            <person name="Farzad M."/>
            <person name="Carlton J.M."/>
            <person name="Smith R.K. Jr."/>
            <person name="Garg J."/>
            <person name="Pearlman R.E."/>
            <person name="Karrer K.M."/>
            <person name="Sun L."/>
            <person name="Manning G."/>
            <person name="Elde N.C."/>
            <person name="Turkewitz A.P."/>
            <person name="Asai D.J."/>
            <person name="Wilkes D.E."/>
            <person name="Wang Y."/>
            <person name="Cai H."/>
            <person name="Collins K."/>
            <person name="Stewart B.A."/>
            <person name="Lee S.R."/>
            <person name="Wilamowska K."/>
            <person name="Weinberg Z."/>
            <person name="Ruzzo W.L."/>
            <person name="Wloga D."/>
            <person name="Gaertig J."/>
            <person name="Frankel J."/>
            <person name="Tsao C.-C."/>
            <person name="Gorovsky M.A."/>
            <person name="Keeling P.J."/>
            <person name="Waller R.F."/>
            <person name="Patron N.J."/>
            <person name="Cherry J.M."/>
            <person name="Stover N.A."/>
            <person name="Krieger C.J."/>
            <person name="del Toro C."/>
            <person name="Ryder H.F."/>
            <person name="Williamson S.C."/>
            <person name="Barbeau R.A."/>
            <person name="Hamilton E.P."/>
            <person name="Orias E."/>
        </authorList>
    </citation>
    <scope>NUCLEOTIDE SEQUENCE [LARGE SCALE GENOMIC DNA]</scope>
    <source>
        <strain evidence="2">SB210</strain>
    </source>
</reference>
<protein>
    <submittedName>
        <fullName evidence="1">Uncharacterized protein</fullName>
    </submittedName>
</protein>
<sequence>MILISNFRKLVIVNVDKFNNQKNKSQDNFQLIQTLVNYFTKYLSKSFQKMKYYQYAYLQD</sequence>
<dbReference type="EMBL" id="GG662523">
    <property type="protein sequence ID" value="EWS72487.1"/>
    <property type="molecule type" value="Genomic_DNA"/>
</dbReference>
<accession>W7X4Z5</accession>
<proteinExistence type="predicted"/>
<dbReference type="KEGG" id="tet:TTHERM_000348399"/>
<dbReference type="RefSeq" id="XP_012654984.1">
    <property type="nucleotide sequence ID" value="XM_012799530.1"/>
</dbReference>
<gene>
    <name evidence="1" type="ORF">TTHERM_000348399</name>
</gene>
<dbReference type="AlphaFoldDB" id="W7X4Z5"/>
<dbReference type="InParanoid" id="W7X4Z5"/>
<dbReference type="GeneID" id="24438553"/>
<name>W7X4Z5_TETTS</name>
<evidence type="ECO:0000313" key="1">
    <source>
        <dbReference type="EMBL" id="EWS72487.1"/>
    </source>
</evidence>
<evidence type="ECO:0000313" key="2">
    <source>
        <dbReference type="Proteomes" id="UP000009168"/>
    </source>
</evidence>